<evidence type="ECO:0000313" key="1">
    <source>
        <dbReference type="Proteomes" id="UP000095281"/>
    </source>
</evidence>
<dbReference type="WBParaSite" id="MhA1_Contig1507.frz3.gene18">
    <property type="protein sequence ID" value="MhA1_Contig1507.frz3.gene18"/>
    <property type="gene ID" value="MhA1_Contig1507.frz3.gene18"/>
</dbReference>
<protein>
    <submittedName>
        <fullName evidence="2">7TM_GPCR_Srx domain-containing protein</fullName>
    </submittedName>
</protein>
<accession>A0A1I8B839</accession>
<dbReference type="Proteomes" id="UP000095281">
    <property type="component" value="Unplaced"/>
</dbReference>
<evidence type="ECO:0000313" key="2">
    <source>
        <dbReference type="WBParaSite" id="MhA1_Contig1507.frz3.gene18"/>
    </source>
</evidence>
<keyword evidence="1" id="KW-1185">Reference proteome</keyword>
<name>A0A1I8B839_MELHA</name>
<reference evidence="2" key="1">
    <citation type="submission" date="2016-11" db="UniProtKB">
        <authorList>
            <consortium name="WormBaseParasite"/>
        </authorList>
    </citation>
    <scope>IDENTIFICATION</scope>
</reference>
<organism evidence="1 2">
    <name type="scientific">Meloidogyne hapla</name>
    <name type="common">Root-knot nematode worm</name>
    <dbReference type="NCBI Taxonomy" id="6305"/>
    <lineage>
        <taxon>Eukaryota</taxon>
        <taxon>Metazoa</taxon>
        <taxon>Ecdysozoa</taxon>
        <taxon>Nematoda</taxon>
        <taxon>Chromadorea</taxon>
        <taxon>Rhabditida</taxon>
        <taxon>Tylenchina</taxon>
        <taxon>Tylenchomorpha</taxon>
        <taxon>Tylenchoidea</taxon>
        <taxon>Meloidogynidae</taxon>
        <taxon>Meloidogyninae</taxon>
        <taxon>Meloidogyne</taxon>
    </lineage>
</organism>
<sequence>MGIQIGGWLFSLTAYNLIDKGFFNNLSNEQQTLIFLGINCLSSLTSTCEVPAIFIS</sequence>
<dbReference type="AlphaFoldDB" id="A0A1I8B839"/>
<proteinExistence type="predicted"/>